<dbReference type="PANTHER" id="PTHR38446">
    <property type="entry name" value="BLL0914 PROTEIN"/>
    <property type="match status" value="1"/>
</dbReference>
<gene>
    <name evidence="2" type="ORF">FGL89_00755</name>
</gene>
<name>A0AAE6IIH8_LEUCA</name>
<dbReference type="RefSeq" id="WP_014974358.1">
    <property type="nucleotide sequence ID" value="NZ_CP042374.1"/>
</dbReference>
<evidence type="ECO:0000313" key="3">
    <source>
        <dbReference type="Proteomes" id="UP000321332"/>
    </source>
</evidence>
<sequence length="120" mass="13110">MIAYIITTVVAVEAIGIMFIEMFGSSAMQAKSFELDKSFVEMPEVKTLLANQGIYNGLLGVLIISTMLMLTGPQQILMLQMEMLFILIAAVYGSLTAARKIIFVQGLPALIALITLFMTN</sequence>
<feature type="transmembrane region" description="Helical" evidence="1">
    <location>
        <begin position="101"/>
        <end position="119"/>
    </location>
</feature>
<dbReference type="EMBL" id="CP042374">
    <property type="protein sequence ID" value="QEA32768.1"/>
    <property type="molecule type" value="Genomic_DNA"/>
</dbReference>
<dbReference type="Pfam" id="PF06993">
    <property type="entry name" value="DUF1304"/>
    <property type="match status" value="1"/>
</dbReference>
<evidence type="ECO:0000313" key="2">
    <source>
        <dbReference type="EMBL" id="QEA32768.1"/>
    </source>
</evidence>
<reference evidence="2 3" key="1">
    <citation type="submission" date="2019-06" db="EMBL/GenBank/DDBJ databases">
        <title>Genome analyses of bacteria isolated from kimchi.</title>
        <authorList>
            <person name="Lee S."/>
            <person name="Ahn S."/>
            <person name="Roh S."/>
        </authorList>
    </citation>
    <scope>NUCLEOTIDE SEQUENCE [LARGE SCALE GENOMIC DNA]</scope>
    <source>
        <strain evidence="2 3">CBA3620</strain>
    </source>
</reference>
<proteinExistence type="predicted"/>
<dbReference type="PANTHER" id="PTHR38446:SF1">
    <property type="entry name" value="BLL0914 PROTEIN"/>
    <property type="match status" value="1"/>
</dbReference>
<dbReference type="OMA" id="LEMFLWE"/>
<keyword evidence="1" id="KW-0472">Membrane</keyword>
<protein>
    <submittedName>
        <fullName evidence="2">DUF1304 domain-containing protein</fullName>
    </submittedName>
</protein>
<dbReference type="GeneID" id="61186249"/>
<keyword evidence="1" id="KW-0812">Transmembrane</keyword>
<organism evidence="2 3">
    <name type="scientific">Leuconostoc carnosum</name>
    <dbReference type="NCBI Taxonomy" id="1252"/>
    <lineage>
        <taxon>Bacteria</taxon>
        <taxon>Bacillati</taxon>
        <taxon>Bacillota</taxon>
        <taxon>Bacilli</taxon>
        <taxon>Lactobacillales</taxon>
        <taxon>Lactobacillaceae</taxon>
        <taxon>Leuconostoc</taxon>
    </lineage>
</organism>
<feature type="transmembrane region" description="Helical" evidence="1">
    <location>
        <begin position="77"/>
        <end position="95"/>
    </location>
</feature>
<evidence type="ECO:0000256" key="1">
    <source>
        <dbReference type="SAM" id="Phobius"/>
    </source>
</evidence>
<dbReference type="AlphaFoldDB" id="A0AAE6IIH8"/>
<feature type="transmembrane region" description="Helical" evidence="1">
    <location>
        <begin position="54"/>
        <end position="70"/>
    </location>
</feature>
<dbReference type="Proteomes" id="UP000321332">
    <property type="component" value="Chromosome"/>
</dbReference>
<keyword evidence="1" id="KW-1133">Transmembrane helix</keyword>
<accession>A0AAE6IIH8</accession>
<dbReference type="InterPro" id="IPR009732">
    <property type="entry name" value="DUF1304"/>
</dbReference>